<proteinExistence type="predicted"/>
<accession>A0A6P2BRP6</accession>
<dbReference type="EMBL" id="RPFW01000006">
    <property type="protein sequence ID" value="TVZ01684.1"/>
    <property type="molecule type" value="Genomic_DNA"/>
</dbReference>
<comment type="caution">
    <text evidence="1">The sequence shown here is derived from an EMBL/GenBank/DDBJ whole genome shotgun (WGS) entry which is preliminary data.</text>
</comment>
<dbReference type="Proteomes" id="UP000460272">
    <property type="component" value="Unassembled WGS sequence"/>
</dbReference>
<keyword evidence="2" id="KW-1185">Reference proteome</keyword>
<protein>
    <submittedName>
        <fullName evidence="1">Uncharacterized protein</fullName>
    </submittedName>
</protein>
<dbReference type="AlphaFoldDB" id="A0A6P2BRP6"/>
<dbReference type="RefSeq" id="WP_145858471.1">
    <property type="nucleotide sequence ID" value="NZ_RPFW01000006.1"/>
</dbReference>
<dbReference type="OrthoDB" id="3288963at2"/>
<organism evidence="1 2">
    <name type="scientific">Trebonia kvetii</name>
    <dbReference type="NCBI Taxonomy" id="2480626"/>
    <lineage>
        <taxon>Bacteria</taxon>
        <taxon>Bacillati</taxon>
        <taxon>Actinomycetota</taxon>
        <taxon>Actinomycetes</taxon>
        <taxon>Streptosporangiales</taxon>
        <taxon>Treboniaceae</taxon>
        <taxon>Trebonia</taxon>
    </lineage>
</organism>
<name>A0A6P2BRP6_9ACTN</name>
<gene>
    <name evidence="1" type="ORF">EAS64_29895</name>
</gene>
<evidence type="ECO:0000313" key="2">
    <source>
        <dbReference type="Proteomes" id="UP000460272"/>
    </source>
</evidence>
<reference evidence="1 2" key="1">
    <citation type="submission" date="2018-11" db="EMBL/GenBank/DDBJ databases">
        <title>Trebonia kvetii gen.nov., sp.nov., a novel acidophilic actinobacterium, and proposal of the new actinobacterial family Treboniaceae fam. nov.</title>
        <authorList>
            <person name="Rapoport D."/>
            <person name="Sagova-Mareckova M."/>
            <person name="Sedlacek I."/>
            <person name="Provaznik J."/>
            <person name="Kralova S."/>
            <person name="Pavlinic D."/>
            <person name="Benes V."/>
            <person name="Kopecky J."/>
        </authorList>
    </citation>
    <scope>NUCLEOTIDE SEQUENCE [LARGE SCALE GENOMIC DNA]</scope>
    <source>
        <strain evidence="1 2">15Tr583</strain>
    </source>
</reference>
<evidence type="ECO:0000313" key="1">
    <source>
        <dbReference type="EMBL" id="TVZ01684.1"/>
    </source>
</evidence>
<sequence>MADSAAKTYYKVPSQWHQISQKDLAAALKAAGGSSAGVWSSAFDAGTAPSGSNFLAPAISKPFLFAEVGTLSPTVSNELSYNLMRDFMLPVTSNSRQQDAASGFPLTNFKQLRDQTITGKAGVHGVRETFQYTFPGGVVDTFDEDVLTNADQTQVYFLMVHCTDSCYSSNVNNIDTVMSSFTVGSPT</sequence>